<name>A0A436ZPC9_ARTFL</name>
<dbReference type="RefSeq" id="XP_067486196.1">
    <property type="nucleotide sequence ID" value="XM_067638294.1"/>
</dbReference>
<dbReference type="PANTHER" id="PTHR13887">
    <property type="entry name" value="GLUTATHIONE S-TRANSFERASE KAPPA"/>
    <property type="match status" value="1"/>
</dbReference>
<dbReference type="PANTHER" id="PTHR13887:SF41">
    <property type="entry name" value="THIOREDOXIN SUPERFAMILY PROTEIN"/>
    <property type="match status" value="1"/>
</dbReference>
<sequence length="219" mass="24545">MLAAPTLRMAKFTIDIVSDTVCPWCYVGFKKLNKAITTFKQRHSDATFEIKWHPYYLNPSAPKVSVDKRKAFEEKFGRDRVAMMHRRLTAVGLQDGIKFAFGGKTGNTRKSHRIIHLAGEKGLQSEVVEQLFISYFENEKDITDDAVLKEAAVKGGLKPEDVDNYLTSDLGGPQVDNEVADAQLRFIQGVPHFTINGKSELGGAQDPDVFIEIFEAHNK</sequence>
<dbReference type="STRING" id="97331.A0A436ZPC9"/>
<dbReference type="InterPro" id="IPR001853">
    <property type="entry name" value="DSBA-like_thioredoxin_dom"/>
</dbReference>
<evidence type="ECO:0000313" key="3">
    <source>
        <dbReference type="Proteomes" id="UP000283090"/>
    </source>
</evidence>
<feature type="domain" description="DSBA-like thioredoxin" evidence="1">
    <location>
        <begin position="13"/>
        <end position="210"/>
    </location>
</feature>
<evidence type="ECO:0000259" key="1">
    <source>
        <dbReference type="Pfam" id="PF01323"/>
    </source>
</evidence>
<dbReference type="Proteomes" id="UP000283090">
    <property type="component" value="Unassembled WGS sequence"/>
</dbReference>
<dbReference type="AlphaFoldDB" id="A0A436ZPC9"/>
<protein>
    <recommendedName>
        <fullName evidence="1">DSBA-like thioredoxin domain-containing protein</fullName>
    </recommendedName>
</protein>
<dbReference type="SUPFAM" id="SSF52833">
    <property type="entry name" value="Thioredoxin-like"/>
    <property type="match status" value="1"/>
</dbReference>
<dbReference type="InterPro" id="IPR036249">
    <property type="entry name" value="Thioredoxin-like_sf"/>
</dbReference>
<evidence type="ECO:0000313" key="2">
    <source>
        <dbReference type="EMBL" id="RVD80652.1"/>
    </source>
</evidence>
<proteinExistence type="predicted"/>
<comment type="caution">
    <text evidence="2">The sequence shown here is derived from an EMBL/GenBank/DDBJ whole genome shotgun (WGS) entry which is preliminary data.</text>
</comment>
<accession>A0A436ZPC9</accession>
<keyword evidence="3" id="KW-1185">Reference proteome</keyword>
<dbReference type="Pfam" id="PF01323">
    <property type="entry name" value="DSBA"/>
    <property type="match status" value="1"/>
</dbReference>
<dbReference type="CDD" id="cd03024">
    <property type="entry name" value="DsbA_FrnE"/>
    <property type="match status" value="1"/>
</dbReference>
<reference evidence="2 3" key="1">
    <citation type="submission" date="2019-01" db="EMBL/GenBank/DDBJ databases">
        <title>Intercellular communication is required for trap formation in the nematode-trapping fungus Duddingtonia flagrans.</title>
        <authorList>
            <person name="Youssar L."/>
            <person name="Wernet V."/>
            <person name="Hensel N."/>
            <person name="Hildebrandt H.-G."/>
            <person name="Fischer R."/>
        </authorList>
    </citation>
    <scope>NUCLEOTIDE SEQUENCE [LARGE SCALE GENOMIC DNA]</scope>
    <source>
        <strain evidence="2 3">CBS H-5679</strain>
    </source>
</reference>
<dbReference type="Gene3D" id="3.40.30.10">
    <property type="entry name" value="Glutaredoxin"/>
    <property type="match status" value="1"/>
</dbReference>
<dbReference type="VEuPathDB" id="FungiDB:DFL_008546"/>
<dbReference type="EMBL" id="SAEB01000012">
    <property type="protein sequence ID" value="RVD80652.1"/>
    <property type="molecule type" value="Genomic_DNA"/>
</dbReference>
<dbReference type="GO" id="GO:0016491">
    <property type="term" value="F:oxidoreductase activity"/>
    <property type="evidence" value="ECO:0007669"/>
    <property type="project" value="InterPro"/>
</dbReference>
<organism evidence="2 3">
    <name type="scientific">Arthrobotrys flagrans</name>
    <name type="common">Nematode-trapping fungus</name>
    <name type="synonym">Trichothecium flagrans</name>
    <dbReference type="NCBI Taxonomy" id="97331"/>
    <lineage>
        <taxon>Eukaryota</taxon>
        <taxon>Fungi</taxon>
        <taxon>Dikarya</taxon>
        <taxon>Ascomycota</taxon>
        <taxon>Pezizomycotina</taxon>
        <taxon>Orbiliomycetes</taxon>
        <taxon>Orbiliales</taxon>
        <taxon>Orbiliaceae</taxon>
        <taxon>Arthrobotrys</taxon>
    </lineage>
</organism>
<dbReference type="OrthoDB" id="1930760at2759"/>
<gene>
    <name evidence="2" type="ORF">DFL_008546</name>
</gene>
<dbReference type="GeneID" id="93590857"/>